<dbReference type="VEuPathDB" id="FungiDB:SPPG_01670"/>
<dbReference type="GeneID" id="27685321"/>
<dbReference type="OrthoDB" id="608866at2759"/>
<protein>
    <recommendedName>
        <fullName evidence="4">Myb-like domain-containing protein</fullName>
    </recommendedName>
</protein>
<organism evidence="2 3">
    <name type="scientific">Spizellomyces punctatus (strain DAOM BR117)</name>
    <dbReference type="NCBI Taxonomy" id="645134"/>
    <lineage>
        <taxon>Eukaryota</taxon>
        <taxon>Fungi</taxon>
        <taxon>Fungi incertae sedis</taxon>
        <taxon>Chytridiomycota</taxon>
        <taxon>Chytridiomycota incertae sedis</taxon>
        <taxon>Chytridiomycetes</taxon>
        <taxon>Spizellomycetales</taxon>
        <taxon>Spizellomycetaceae</taxon>
        <taxon>Spizellomyces</taxon>
    </lineage>
</organism>
<dbReference type="RefSeq" id="XP_016612278.1">
    <property type="nucleotide sequence ID" value="XM_016749990.1"/>
</dbReference>
<evidence type="ECO:0000256" key="1">
    <source>
        <dbReference type="SAM" id="MobiDB-lite"/>
    </source>
</evidence>
<dbReference type="OMA" id="RARRNWV"/>
<dbReference type="InterPro" id="IPR001005">
    <property type="entry name" value="SANT/Myb"/>
</dbReference>
<reference evidence="2 3" key="1">
    <citation type="submission" date="2009-08" db="EMBL/GenBank/DDBJ databases">
        <title>The Genome Sequence of Spizellomyces punctatus strain DAOM BR117.</title>
        <authorList>
            <consortium name="The Broad Institute Genome Sequencing Platform"/>
            <person name="Russ C."/>
            <person name="Cuomo C."/>
            <person name="Shea T."/>
            <person name="Young S.K."/>
            <person name="Zeng Q."/>
            <person name="Koehrsen M."/>
            <person name="Haas B."/>
            <person name="Borodovsky M."/>
            <person name="Guigo R."/>
            <person name="Alvarado L."/>
            <person name="Berlin A."/>
            <person name="Bochicchio J."/>
            <person name="Borenstein D."/>
            <person name="Chapman S."/>
            <person name="Chen Z."/>
            <person name="Engels R."/>
            <person name="Freedman E."/>
            <person name="Gellesch M."/>
            <person name="Goldberg J."/>
            <person name="Griggs A."/>
            <person name="Gujja S."/>
            <person name="Heiman D."/>
            <person name="Hepburn T."/>
            <person name="Howarth C."/>
            <person name="Jen D."/>
            <person name="Larson L."/>
            <person name="Lewis B."/>
            <person name="Mehta T."/>
            <person name="Park D."/>
            <person name="Pearson M."/>
            <person name="Roberts A."/>
            <person name="Saif S."/>
            <person name="Shenoy N."/>
            <person name="Sisk P."/>
            <person name="Stolte C."/>
            <person name="Sykes S."/>
            <person name="Thomson T."/>
            <person name="Walk T."/>
            <person name="White J."/>
            <person name="Yandava C."/>
            <person name="Burger G."/>
            <person name="Gray M.W."/>
            <person name="Holland P.W.H."/>
            <person name="King N."/>
            <person name="Lang F.B.F."/>
            <person name="Roger A.J."/>
            <person name="Ruiz-Trillo I."/>
            <person name="Lander E."/>
            <person name="Nusbaum C."/>
        </authorList>
    </citation>
    <scope>NUCLEOTIDE SEQUENCE [LARGE SCALE GENOMIC DNA]</scope>
    <source>
        <strain evidence="2 3">DAOM BR117</strain>
    </source>
</reference>
<sequence>MVTDIPTSDLFADDDTSRAGSVPLISSPITPRHTRSVSLVPFSSPTVGPSRLGLNLEEESEGVEEESINGDEREQVEQMKKDEGEQREQTVQDEKREWVKRMRIMFCVREEFEVTKSIIHEDGTLNQDYFRPPKGTQLSNEPVKKWTDKERTLLIQGIQTYGIGHFREISEALLPDWPPNDLRVKSMRLIGRQNLQEYKDWRGSEQDIRDEYERNKEIGMRLGCWKSGVLVFDDAGRVNEEVKKYPVVFKEEVVNGANKKRRR</sequence>
<dbReference type="Proteomes" id="UP000053201">
    <property type="component" value="Unassembled WGS sequence"/>
</dbReference>
<dbReference type="InParanoid" id="A0A0L0HTP8"/>
<evidence type="ECO:0000313" key="3">
    <source>
        <dbReference type="Proteomes" id="UP000053201"/>
    </source>
</evidence>
<accession>A0A0L0HTP8</accession>
<dbReference type="EMBL" id="KQ257451">
    <property type="protein sequence ID" value="KND04239.1"/>
    <property type="molecule type" value="Genomic_DNA"/>
</dbReference>
<dbReference type="CDD" id="cd00167">
    <property type="entry name" value="SANT"/>
    <property type="match status" value="1"/>
</dbReference>
<feature type="compositionally biased region" description="Basic and acidic residues" evidence="1">
    <location>
        <begin position="70"/>
        <end position="93"/>
    </location>
</feature>
<proteinExistence type="predicted"/>
<gene>
    <name evidence="2" type="ORF">SPPG_01670</name>
</gene>
<evidence type="ECO:0000313" key="2">
    <source>
        <dbReference type="EMBL" id="KND04239.1"/>
    </source>
</evidence>
<keyword evidence="3" id="KW-1185">Reference proteome</keyword>
<feature type="region of interest" description="Disordered" evidence="1">
    <location>
        <begin position="1"/>
        <end position="93"/>
    </location>
</feature>
<dbReference type="eggNOG" id="ENOG502S29A">
    <property type="taxonomic scope" value="Eukaryota"/>
</dbReference>
<dbReference type="AlphaFoldDB" id="A0A0L0HTP8"/>
<dbReference type="STRING" id="645134.A0A0L0HTP8"/>
<evidence type="ECO:0008006" key="4">
    <source>
        <dbReference type="Google" id="ProtNLM"/>
    </source>
</evidence>
<feature type="compositionally biased region" description="Acidic residues" evidence="1">
    <location>
        <begin position="56"/>
        <end position="69"/>
    </location>
</feature>
<name>A0A0L0HTP8_SPIPD</name>